<evidence type="ECO:0000256" key="2">
    <source>
        <dbReference type="ARBA" id="ARBA00022741"/>
    </source>
</evidence>
<reference evidence="4" key="1">
    <citation type="submission" date="2023-03" db="EMBL/GenBank/DDBJ databases">
        <title>Massive genome expansion in bonnet fungi (Mycena s.s.) driven by repeated elements and novel gene families across ecological guilds.</title>
        <authorList>
            <consortium name="Lawrence Berkeley National Laboratory"/>
            <person name="Harder C.B."/>
            <person name="Miyauchi S."/>
            <person name="Viragh M."/>
            <person name="Kuo A."/>
            <person name="Thoen E."/>
            <person name="Andreopoulos B."/>
            <person name="Lu D."/>
            <person name="Skrede I."/>
            <person name="Drula E."/>
            <person name="Henrissat B."/>
            <person name="Morin E."/>
            <person name="Kohler A."/>
            <person name="Barry K."/>
            <person name="LaButti K."/>
            <person name="Morin E."/>
            <person name="Salamov A."/>
            <person name="Lipzen A."/>
            <person name="Mereny Z."/>
            <person name="Hegedus B."/>
            <person name="Baldrian P."/>
            <person name="Stursova M."/>
            <person name="Weitz H."/>
            <person name="Taylor A."/>
            <person name="Grigoriev I.V."/>
            <person name="Nagy L.G."/>
            <person name="Martin F."/>
            <person name="Kauserud H."/>
        </authorList>
    </citation>
    <scope>NUCLEOTIDE SEQUENCE</scope>
    <source>
        <strain evidence="4">CBHHK200</strain>
    </source>
</reference>
<name>A0AAD6TDZ3_9AGAR</name>
<dbReference type="PROSITE" id="PS51421">
    <property type="entry name" value="RAS"/>
    <property type="match status" value="1"/>
</dbReference>
<proteinExistence type="predicted"/>
<evidence type="ECO:0000313" key="5">
    <source>
        <dbReference type="Proteomes" id="UP001218188"/>
    </source>
</evidence>
<dbReference type="InterPro" id="IPR020849">
    <property type="entry name" value="Small_GTPase_Ras-type"/>
</dbReference>
<comment type="caution">
    <text evidence="4">The sequence shown here is derived from an EMBL/GenBank/DDBJ whole genome shotgun (WGS) entry which is preliminary data.</text>
</comment>
<comment type="subcellular location">
    <subcellularLocation>
        <location evidence="1">Cell membrane</location>
        <topology evidence="1">Lipid-anchor</topology>
        <orientation evidence="1">Cytoplasmic side</orientation>
    </subcellularLocation>
</comment>
<keyword evidence="3" id="KW-0342">GTP-binding</keyword>
<dbReference type="GO" id="GO:0005525">
    <property type="term" value="F:GTP binding"/>
    <property type="evidence" value="ECO:0007669"/>
    <property type="project" value="UniProtKB-KW"/>
</dbReference>
<dbReference type="NCBIfam" id="TIGR00231">
    <property type="entry name" value="small_GTP"/>
    <property type="match status" value="1"/>
</dbReference>
<dbReference type="SUPFAM" id="SSF52540">
    <property type="entry name" value="P-loop containing nucleoside triphosphate hydrolases"/>
    <property type="match status" value="1"/>
</dbReference>
<protein>
    <submittedName>
        <fullName evidence="4">Ras protein</fullName>
    </submittedName>
</protein>
<dbReference type="InterPro" id="IPR005225">
    <property type="entry name" value="Small_GTP-bd"/>
</dbReference>
<dbReference type="InterPro" id="IPR001806">
    <property type="entry name" value="Small_GTPase"/>
</dbReference>
<accession>A0AAD6TDZ3</accession>
<dbReference type="Gene3D" id="3.40.50.300">
    <property type="entry name" value="P-loop containing nucleotide triphosphate hydrolases"/>
    <property type="match status" value="1"/>
</dbReference>
<dbReference type="Pfam" id="PF00071">
    <property type="entry name" value="Ras"/>
    <property type="match status" value="1"/>
</dbReference>
<dbReference type="SMART" id="SM00174">
    <property type="entry name" value="RHO"/>
    <property type="match status" value="1"/>
</dbReference>
<feature type="non-terminal residue" evidence="4">
    <location>
        <position position="180"/>
    </location>
</feature>
<dbReference type="Proteomes" id="UP001218188">
    <property type="component" value="Unassembled WGS sequence"/>
</dbReference>
<evidence type="ECO:0000313" key="4">
    <source>
        <dbReference type="EMBL" id="KAJ7042573.1"/>
    </source>
</evidence>
<dbReference type="PRINTS" id="PR00449">
    <property type="entry name" value="RASTRNSFRMNG"/>
</dbReference>
<dbReference type="SMART" id="SM00175">
    <property type="entry name" value="RAB"/>
    <property type="match status" value="1"/>
</dbReference>
<dbReference type="AlphaFoldDB" id="A0AAD6TDZ3"/>
<keyword evidence="2" id="KW-0547">Nucleotide-binding</keyword>
<dbReference type="GO" id="GO:0003924">
    <property type="term" value="F:GTPase activity"/>
    <property type="evidence" value="ECO:0007669"/>
    <property type="project" value="InterPro"/>
</dbReference>
<dbReference type="GO" id="GO:0005886">
    <property type="term" value="C:plasma membrane"/>
    <property type="evidence" value="ECO:0007669"/>
    <property type="project" value="UniProtKB-SubCell"/>
</dbReference>
<keyword evidence="5" id="KW-1185">Reference proteome</keyword>
<organism evidence="4 5">
    <name type="scientific">Mycena alexandri</name>
    <dbReference type="NCBI Taxonomy" id="1745969"/>
    <lineage>
        <taxon>Eukaryota</taxon>
        <taxon>Fungi</taxon>
        <taxon>Dikarya</taxon>
        <taxon>Basidiomycota</taxon>
        <taxon>Agaricomycotina</taxon>
        <taxon>Agaricomycetes</taxon>
        <taxon>Agaricomycetidae</taxon>
        <taxon>Agaricales</taxon>
        <taxon>Marasmiineae</taxon>
        <taxon>Mycenaceae</taxon>
        <taxon>Mycena</taxon>
    </lineage>
</organism>
<dbReference type="SMART" id="SM00173">
    <property type="entry name" value="RAS"/>
    <property type="match status" value="1"/>
</dbReference>
<dbReference type="InterPro" id="IPR027417">
    <property type="entry name" value="P-loop_NTPase"/>
</dbReference>
<dbReference type="PANTHER" id="PTHR24070">
    <property type="entry name" value="RAS, DI-RAS, AND RHEB FAMILY MEMBERS OF SMALL GTPASE SUPERFAMILY"/>
    <property type="match status" value="1"/>
</dbReference>
<dbReference type="PROSITE" id="PS51419">
    <property type="entry name" value="RAB"/>
    <property type="match status" value="1"/>
</dbReference>
<sequence length="180" mass="20402">LGDTAVGKTAIALQFAWNHFNEYHPTIDETYRKQFIVDNRPCLIEPMDGEGTDEFLRHPWPREAKGFILLYSIVSRSTFDRLEEIRKLVTIKDKGVIFILVGNKCDLATGREVSTEEGAALARQFGCQFIETSAKTAQNVELVFATLIRALRQTRSDTIGTSFAHAEPRVKERKNKCIIL</sequence>
<dbReference type="GO" id="GO:0007165">
    <property type="term" value="P:signal transduction"/>
    <property type="evidence" value="ECO:0007669"/>
    <property type="project" value="InterPro"/>
</dbReference>
<evidence type="ECO:0000256" key="3">
    <source>
        <dbReference type="ARBA" id="ARBA00023134"/>
    </source>
</evidence>
<gene>
    <name evidence="4" type="ORF">C8F04DRAFT_945594</name>
</gene>
<dbReference type="EMBL" id="JARJCM010000012">
    <property type="protein sequence ID" value="KAJ7042573.1"/>
    <property type="molecule type" value="Genomic_DNA"/>
</dbReference>
<evidence type="ECO:0000256" key="1">
    <source>
        <dbReference type="ARBA" id="ARBA00004342"/>
    </source>
</evidence>